<dbReference type="Gene3D" id="3.90.25.10">
    <property type="entry name" value="UDP-galactose 4-epimerase, domain 1"/>
    <property type="match status" value="1"/>
</dbReference>
<evidence type="ECO:0000256" key="6">
    <source>
        <dbReference type="RuleBase" id="RU364082"/>
    </source>
</evidence>
<dbReference type="RefSeq" id="WP_109014168.1">
    <property type="nucleotide sequence ID" value="NZ_BDOQ01000002.1"/>
</dbReference>
<dbReference type="InterPro" id="IPR029903">
    <property type="entry name" value="RmlD-like-bd"/>
</dbReference>
<gene>
    <name evidence="8" type="primary">rfbD</name>
    <name evidence="8" type="ORF">NMK_0488</name>
</gene>
<dbReference type="EMBL" id="BDOQ01000002">
    <property type="protein sequence ID" value="GBG12951.1"/>
    <property type="molecule type" value="Genomic_DNA"/>
</dbReference>
<comment type="similarity">
    <text evidence="2 6">Belongs to the dTDP-4-dehydrorhamnose reductase family.</text>
</comment>
<sequence length="301" mass="32759">MKTILLTGASGQVGWELQRALAPLGRVVAPSSAVLNLADTDSIRRVIREVRPHLIVNSAAYTAVDRAESEPELAMAVNGTAPGILAEEAKRIHAGLVHYSTDYVFDGTKPGPYRETDPTHPMGVYGSTKLAGEEAIRAVGVPHLIFRTSWVYGVRGRNFVLTILRLANERHELSVVDDQIGTPTWSRLIAQTTALTLSQRDIEEVSGTYHLSAGGSTSWHGVACAVIEEYRARRESVGWPVLRLQPQNIFPISTDQYPTTAQRPANSMLDNGKLAKVFGLALPDWRASLQMALDDAATIAL</sequence>
<evidence type="ECO:0000313" key="8">
    <source>
        <dbReference type="EMBL" id="GBG12951.1"/>
    </source>
</evidence>
<dbReference type="UniPathway" id="UPA00124"/>
<dbReference type="EC" id="1.1.1.133" evidence="3 6"/>
<comment type="catalytic activity">
    <reaction evidence="5 6">
        <text>dTDP-beta-L-rhamnose + NADP(+) = dTDP-4-dehydro-beta-L-rhamnose + NADPH + H(+)</text>
        <dbReference type="Rhea" id="RHEA:21796"/>
        <dbReference type="ChEBI" id="CHEBI:15378"/>
        <dbReference type="ChEBI" id="CHEBI:57510"/>
        <dbReference type="ChEBI" id="CHEBI:57783"/>
        <dbReference type="ChEBI" id="CHEBI:58349"/>
        <dbReference type="ChEBI" id="CHEBI:62830"/>
        <dbReference type="EC" id="1.1.1.133"/>
    </reaction>
</comment>
<comment type="pathway">
    <text evidence="1 6">Carbohydrate biosynthesis; dTDP-L-rhamnose biosynthesis.</text>
</comment>
<reference evidence="8 9" key="1">
    <citation type="journal article" date="2018" name="Environ. Microbiol.">
        <title>Isolation and genomic characterization of Novimethylophilus kurashikiensis gen. nov. sp. nov., a new lanthanide-dependent methylotrophic species of Methylophilaceae.</title>
        <authorList>
            <person name="Lv H."/>
            <person name="Sahin N."/>
            <person name="Tani A."/>
        </authorList>
    </citation>
    <scope>NUCLEOTIDE SEQUENCE [LARGE SCALE GENOMIC DNA]</scope>
    <source>
        <strain evidence="8 9">La2-4</strain>
    </source>
</reference>
<feature type="domain" description="RmlD-like substrate binding" evidence="7">
    <location>
        <begin position="3"/>
        <end position="296"/>
    </location>
</feature>
<dbReference type="NCBIfam" id="TIGR01214">
    <property type="entry name" value="rmlD"/>
    <property type="match status" value="1"/>
</dbReference>
<evidence type="ECO:0000256" key="5">
    <source>
        <dbReference type="ARBA" id="ARBA00048200"/>
    </source>
</evidence>
<keyword evidence="6" id="KW-0521">NADP</keyword>
<dbReference type="GO" id="GO:0008831">
    <property type="term" value="F:dTDP-4-dehydrorhamnose reductase activity"/>
    <property type="evidence" value="ECO:0007669"/>
    <property type="project" value="UniProtKB-EC"/>
</dbReference>
<dbReference type="Gene3D" id="3.40.50.720">
    <property type="entry name" value="NAD(P)-binding Rossmann-like Domain"/>
    <property type="match status" value="1"/>
</dbReference>
<keyword evidence="9" id="KW-1185">Reference proteome</keyword>
<dbReference type="OrthoDB" id="9803892at2"/>
<evidence type="ECO:0000256" key="2">
    <source>
        <dbReference type="ARBA" id="ARBA00010944"/>
    </source>
</evidence>
<name>A0A2R5F8F2_9PROT</name>
<evidence type="ECO:0000256" key="4">
    <source>
        <dbReference type="ARBA" id="ARBA00017099"/>
    </source>
</evidence>
<comment type="function">
    <text evidence="6">Catalyzes the reduction of dTDP-6-deoxy-L-lyxo-4-hexulose to yield dTDP-L-rhamnose.</text>
</comment>
<dbReference type="InterPro" id="IPR005913">
    <property type="entry name" value="dTDP_dehydrorham_reduct"/>
</dbReference>
<proteinExistence type="inferred from homology"/>
<dbReference type="GO" id="GO:0019305">
    <property type="term" value="P:dTDP-rhamnose biosynthetic process"/>
    <property type="evidence" value="ECO:0007669"/>
    <property type="project" value="UniProtKB-UniPathway"/>
</dbReference>
<keyword evidence="6 8" id="KW-0560">Oxidoreductase</keyword>
<dbReference type="CDD" id="cd05254">
    <property type="entry name" value="dTDP_HR_like_SDR_e"/>
    <property type="match status" value="1"/>
</dbReference>
<dbReference type="AlphaFoldDB" id="A0A2R5F8F2"/>
<protein>
    <recommendedName>
        <fullName evidence="4 6">dTDP-4-dehydrorhamnose reductase</fullName>
        <ecNumber evidence="3 6">1.1.1.133</ecNumber>
    </recommendedName>
</protein>
<dbReference type="Pfam" id="PF04321">
    <property type="entry name" value="RmlD_sub_bind"/>
    <property type="match status" value="1"/>
</dbReference>
<dbReference type="InterPro" id="IPR036291">
    <property type="entry name" value="NAD(P)-bd_dom_sf"/>
</dbReference>
<dbReference type="PANTHER" id="PTHR10491">
    <property type="entry name" value="DTDP-4-DEHYDRORHAMNOSE REDUCTASE"/>
    <property type="match status" value="1"/>
</dbReference>
<dbReference type="PANTHER" id="PTHR10491:SF4">
    <property type="entry name" value="METHIONINE ADENOSYLTRANSFERASE 2 SUBUNIT BETA"/>
    <property type="match status" value="1"/>
</dbReference>
<evidence type="ECO:0000313" key="9">
    <source>
        <dbReference type="Proteomes" id="UP000245081"/>
    </source>
</evidence>
<dbReference type="GO" id="GO:0005829">
    <property type="term" value="C:cytosol"/>
    <property type="evidence" value="ECO:0007669"/>
    <property type="project" value="TreeGrafter"/>
</dbReference>
<evidence type="ECO:0000256" key="3">
    <source>
        <dbReference type="ARBA" id="ARBA00012929"/>
    </source>
</evidence>
<comment type="cofactor">
    <cofactor evidence="6">
        <name>Mg(2+)</name>
        <dbReference type="ChEBI" id="CHEBI:18420"/>
    </cofactor>
    <text evidence="6">Binds 1 Mg(2+) ion per monomer.</text>
</comment>
<accession>A0A2R5F8F2</accession>
<dbReference type="Proteomes" id="UP000245081">
    <property type="component" value="Unassembled WGS sequence"/>
</dbReference>
<dbReference type="SUPFAM" id="SSF51735">
    <property type="entry name" value="NAD(P)-binding Rossmann-fold domains"/>
    <property type="match status" value="1"/>
</dbReference>
<evidence type="ECO:0000259" key="7">
    <source>
        <dbReference type="Pfam" id="PF04321"/>
    </source>
</evidence>
<evidence type="ECO:0000256" key="1">
    <source>
        <dbReference type="ARBA" id="ARBA00004781"/>
    </source>
</evidence>
<organism evidence="8 9">
    <name type="scientific">Novimethylophilus kurashikiensis</name>
    <dbReference type="NCBI Taxonomy" id="1825523"/>
    <lineage>
        <taxon>Bacteria</taxon>
        <taxon>Pseudomonadati</taxon>
        <taxon>Pseudomonadota</taxon>
        <taxon>Betaproteobacteria</taxon>
        <taxon>Nitrosomonadales</taxon>
        <taxon>Methylophilaceae</taxon>
        <taxon>Novimethylophilus</taxon>
    </lineage>
</organism>
<comment type="caution">
    <text evidence="8">The sequence shown here is derived from an EMBL/GenBank/DDBJ whole genome shotgun (WGS) entry which is preliminary data.</text>
</comment>